<evidence type="ECO:0000313" key="3">
    <source>
        <dbReference type="Proteomes" id="UP000070065"/>
    </source>
</evidence>
<dbReference type="NCBIfam" id="TIGR01716">
    <property type="entry name" value="RGG_Cterm"/>
    <property type="match status" value="1"/>
</dbReference>
<dbReference type="Pfam" id="PF21259">
    <property type="entry name" value="Rgg_C"/>
    <property type="match status" value="1"/>
</dbReference>
<reference evidence="2 3" key="1">
    <citation type="submission" date="2016-01" db="EMBL/GenBank/DDBJ databases">
        <authorList>
            <person name="Oliw E.H."/>
        </authorList>
    </citation>
    <scope>NUCLEOTIDE SEQUENCE [LARGE SCALE GENOMIC DNA]</scope>
    <source>
        <strain evidence="2 3">CMW7705B</strain>
    </source>
</reference>
<dbReference type="InterPro" id="IPR010057">
    <property type="entry name" value="Transcription_activator_Rgg_C"/>
</dbReference>
<dbReference type="InterPro" id="IPR010982">
    <property type="entry name" value="Lambda_DNA-bd_dom_sf"/>
</dbReference>
<proteinExistence type="predicted"/>
<dbReference type="PANTHER" id="PTHR37038:SF12">
    <property type="entry name" value="TRANSCRIPTIONAL REGULATOR"/>
    <property type="match status" value="1"/>
</dbReference>
<dbReference type="Gene3D" id="1.10.260.40">
    <property type="entry name" value="lambda repressor-like DNA-binding domains"/>
    <property type="match status" value="1"/>
</dbReference>
<dbReference type="CDD" id="cd00093">
    <property type="entry name" value="HTH_XRE"/>
    <property type="match status" value="1"/>
</dbReference>
<dbReference type="GO" id="GO:0003677">
    <property type="term" value="F:DNA binding"/>
    <property type="evidence" value="ECO:0007669"/>
    <property type="project" value="InterPro"/>
</dbReference>
<dbReference type="InterPro" id="IPR053163">
    <property type="entry name" value="HTH-type_regulator_Rgg"/>
</dbReference>
<gene>
    <name evidence="2" type="ORF">HMPREF3228_01261</name>
</gene>
<organism evidence="2 3">
    <name type="scientific">Streptococcus mitis</name>
    <dbReference type="NCBI Taxonomy" id="28037"/>
    <lineage>
        <taxon>Bacteria</taxon>
        <taxon>Bacillati</taxon>
        <taxon>Bacillota</taxon>
        <taxon>Bacilli</taxon>
        <taxon>Lactobacillales</taxon>
        <taxon>Streptococcaceae</taxon>
        <taxon>Streptococcus</taxon>
        <taxon>Streptococcus mitis group</taxon>
    </lineage>
</organism>
<feature type="domain" description="HTH cro/C1-type" evidence="1">
    <location>
        <begin position="20"/>
        <end position="72"/>
    </location>
</feature>
<dbReference type="PATRIC" id="fig|28037.231.peg.1251"/>
<evidence type="ECO:0000259" key="1">
    <source>
        <dbReference type="PROSITE" id="PS50943"/>
    </source>
</evidence>
<dbReference type="Proteomes" id="UP000070065">
    <property type="component" value="Unassembled WGS sequence"/>
</dbReference>
<dbReference type="PROSITE" id="PS50943">
    <property type="entry name" value="HTH_CROC1"/>
    <property type="match status" value="1"/>
</dbReference>
<name>A0A133RXD5_STRMT</name>
<dbReference type="SUPFAM" id="SSF47413">
    <property type="entry name" value="lambda repressor-like DNA-binding domains"/>
    <property type="match status" value="1"/>
</dbReference>
<comment type="caution">
    <text evidence="2">The sequence shown here is derived from an EMBL/GenBank/DDBJ whole genome shotgun (WGS) entry which is preliminary data.</text>
</comment>
<sequence length="295" mass="34838">MQKLGGSQMIERMELGEFYKELRLARKLKQSDVACEGLTASQLSKFELGQSMLSADKLILAIQGINVTFDEFGHKLNNYQESPHMRFGRKVVDRFAHQDIAGLEQLLEEVEREQMAETYRRLNAIVIKDAIHSLDKSYPLAEEDSEFLTTYLYAIESWTWFELYIFCNTMPFLSNQDLIFLSTTLLEKSKEFKELVHNRLYMKSGFLNIISELMERKLFSYIPIFEAELESMLRPYDVFEKVLWQFLKKMSIFLQTKGNNQKEIEHFIQSLQVLENPQLIALFELRFQQYKELID</sequence>
<dbReference type="AlphaFoldDB" id="A0A133RXD5"/>
<dbReference type="InterPro" id="IPR001387">
    <property type="entry name" value="Cro/C1-type_HTH"/>
</dbReference>
<dbReference type="EMBL" id="LRQR01000076">
    <property type="protein sequence ID" value="KXA60039.1"/>
    <property type="molecule type" value="Genomic_DNA"/>
</dbReference>
<evidence type="ECO:0000313" key="2">
    <source>
        <dbReference type="EMBL" id="KXA60039.1"/>
    </source>
</evidence>
<accession>A0A133RXD5</accession>
<protein>
    <submittedName>
        <fullName evidence="2">Transcriptional activator, Rgg/GadR/MutR family domain protein</fullName>
    </submittedName>
</protein>
<dbReference type="Pfam" id="PF01381">
    <property type="entry name" value="HTH_3"/>
    <property type="match status" value="1"/>
</dbReference>
<dbReference type="SMART" id="SM00530">
    <property type="entry name" value="HTH_XRE"/>
    <property type="match status" value="1"/>
</dbReference>
<dbReference type="PANTHER" id="PTHR37038">
    <property type="entry name" value="TRANSCRIPTIONAL REGULATOR-RELATED"/>
    <property type="match status" value="1"/>
</dbReference>